<evidence type="ECO:0000313" key="4">
    <source>
        <dbReference type="EnsemblMetazoa" id="XP_014247386.1"/>
    </source>
</evidence>
<gene>
    <name evidence="4" type="primary">106665468</name>
</gene>
<organism evidence="4 5">
    <name type="scientific">Cimex lectularius</name>
    <name type="common">Bed bug</name>
    <name type="synonym">Acanthia lectularia</name>
    <dbReference type="NCBI Taxonomy" id="79782"/>
    <lineage>
        <taxon>Eukaryota</taxon>
        <taxon>Metazoa</taxon>
        <taxon>Ecdysozoa</taxon>
        <taxon>Arthropoda</taxon>
        <taxon>Hexapoda</taxon>
        <taxon>Insecta</taxon>
        <taxon>Pterygota</taxon>
        <taxon>Neoptera</taxon>
        <taxon>Paraneoptera</taxon>
        <taxon>Hemiptera</taxon>
        <taxon>Heteroptera</taxon>
        <taxon>Panheteroptera</taxon>
        <taxon>Cimicomorpha</taxon>
        <taxon>Cimicidae</taxon>
        <taxon>Cimex</taxon>
    </lineage>
</organism>
<dbReference type="AlphaFoldDB" id="A0A8I6RL05"/>
<dbReference type="InterPro" id="IPR029058">
    <property type="entry name" value="AB_hydrolase_fold"/>
</dbReference>
<keyword evidence="2" id="KW-0378">Hydrolase</keyword>
<evidence type="ECO:0000256" key="2">
    <source>
        <dbReference type="ARBA" id="ARBA00022801"/>
    </source>
</evidence>
<keyword evidence="5" id="KW-1185">Reference proteome</keyword>
<comment type="similarity">
    <text evidence="1">Belongs to the AB hydrolase superfamily.</text>
</comment>
<dbReference type="KEGG" id="clec:106665468"/>
<evidence type="ECO:0000259" key="3">
    <source>
        <dbReference type="Pfam" id="PF00561"/>
    </source>
</evidence>
<dbReference type="SUPFAM" id="SSF53474">
    <property type="entry name" value="alpha/beta-Hydrolases"/>
    <property type="match status" value="1"/>
</dbReference>
<evidence type="ECO:0000256" key="1">
    <source>
        <dbReference type="ARBA" id="ARBA00008645"/>
    </source>
</evidence>
<dbReference type="EnsemblMetazoa" id="XM_014391900.2">
    <property type="protein sequence ID" value="XP_014247386.1"/>
    <property type="gene ID" value="LOC106665468"/>
</dbReference>
<dbReference type="GO" id="GO:0016787">
    <property type="term" value="F:hydrolase activity"/>
    <property type="evidence" value="ECO:0007669"/>
    <property type="project" value="UniProtKB-KW"/>
</dbReference>
<accession>A0A8I6RL05</accession>
<sequence length="327" mass="37107">MGSTVVEEVEISVPWGHISGMLFIFDVFTFIKTEKNRRITKLFLGKAWKNKGLPGIALHGLQDNAGTFDRLMPLLSPMISWVCIDFPGHGKSSHMPMGQPLEFMHLVYSVKRVVDHFNWDRFYLMGHSLGAQVALFFSSIFPERMIEVVLIDGAIPVVVEESMSANHLRNTYERLEGMERSLKNKTPPSYTYEAAVDRLMSNRPSKLTRESAEALIKRSLKPSGDGFMFSSDQRLKLFLRPLISLKQMLNIVGRVKCRILLIIAMDSYANVKSSANKLLHHTNIIKLLSTATDFNFVFVEGNHDIHLNNAPLIAEHVNNFYNIKSLL</sequence>
<dbReference type="OrthoDB" id="6431331at2759"/>
<protein>
    <recommendedName>
        <fullName evidence="3">AB hydrolase-1 domain-containing protein</fullName>
    </recommendedName>
</protein>
<feature type="domain" description="AB hydrolase-1" evidence="3">
    <location>
        <begin position="58"/>
        <end position="160"/>
    </location>
</feature>
<dbReference type="Gene3D" id="3.40.50.1820">
    <property type="entry name" value="alpha/beta hydrolase"/>
    <property type="match status" value="1"/>
</dbReference>
<dbReference type="PANTHER" id="PTHR43798">
    <property type="entry name" value="MONOACYLGLYCEROL LIPASE"/>
    <property type="match status" value="1"/>
</dbReference>
<dbReference type="Proteomes" id="UP000494040">
    <property type="component" value="Unassembled WGS sequence"/>
</dbReference>
<proteinExistence type="inferred from homology"/>
<dbReference type="OMA" id="CDPWHKV"/>
<reference evidence="4" key="1">
    <citation type="submission" date="2022-01" db="UniProtKB">
        <authorList>
            <consortium name="EnsemblMetazoa"/>
        </authorList>
    </citation>
    <scope>IDENTIFICATION</scope>
</reference>
<dbReference type="PANTHER" id="PTHR43798:SF14">
    <property type="entry name" value="SERINE HYDROLASE-LIKE PROTEIN DDB_G0286239"/>
    <property type="match status" value="1"/>
</dbReference>
<dbReference type="InterPro" id="IPR050266">
    <property type="entry name" value="AB_hydrolase_sf"/>
</dbReference>
<name>A0A8I6RL05_CIMLE</name>
<dbReference type="InterPro" id="IPR000073">
    <property type="entry name" value="AB_hydrolase_1"/>
</dbReference>
<dbReference type="Pfam" id="PF00561">
    <property type="entry name" value="Abhydrolase_1"/>
    <property type="match status" value="1"/>
</dbReference>
<dbReference type="GO" id="GO:0016020">
    <property type="term" value="C:membrane"/>
    <property type="evidence" value="ECO:0007669"/>
    <property type="project" value="TreeGrafter"/>
</dbReference>
<evidence type="ECO:0000313" key="5">
    <source>
        <dbReference type="Proteomes" id="UP000494040"/>
    </source>
</evidence>